<dbReference type="AlphaFoldDB" id="A0A4V2UIK0"/>
<sequence>MLKPFSLQQRLQQGIALVEVLIAILIFSIGILALVGMQSTMAKNVTVSKLRGEASFLANQLIGQMWVDQGNLNAYTVDGNTCTEASNTRCTTWTAAVRNLLPNGAADVTVSGSEVKIALSWQLPGEMPARFEIDANVTSAE</sequence>
<evidence type="ECO:0000313" key="3">
    <source>
        <dbReference type="Proteomes" id="UP000295382"/>
    </source>
</evidence>
<dbReference type="Proteomes" id="UP000295382">
    <property type="component" value="Unassembled WGS sequence"/>
</dbReference>
<feature type="transmembrane region" description="Helical" evidence="1">
    <location>
        <begin position="15"/>
        <end position="35"/>
    </location>
</feature>
<gene>
    <name evidence="2" type="ORF">EDC30_10619</name>
</gene>
<evidence type="ECO:0000256" key="1">
    <source>
        <dbReference type="SAM" id="Phobius"/>
    </source>
</evidence>
<dbReference type="EMBL" id="SLZQ01000006">
    <property type="protein sequence ID" value="TCS36480.1"/>
    <property type="molecule type" value="Genomic_DNA"/>
</dbReference>
<keyword evidence="3" id="KW-1185">Reference proteome</keyword>
<dbReference type="OrthoDB" id="193195at2"/>
<name>A0A4V2UIK0_PAULE</name>
<dbReference type="Pfam" id="PF07963">
    <property type="entry name" value="N_methyl"/>
    <property type="match status" value="1"/>
</dbReference>
<proteinExistence type="predicted"/>
<keyword evidence="1" id="KW-0812">Transmembrane</keyword>
<keyword evidence="1" id="KW-0472">Membrane</keyword>
<dbReference type="InterPro" id="IPR012902">
    <property type="entry name" value="N_methyl_site"/>
</dbReference>
<dbReference type="RefSeq" id="WP_132258832.1">
    <property type="nucleotide sequence ID" value="NZ_SLZQ01000006.1"/>
</dbReference>
<accession>A0A4V2UIK0</accession>
<evidence type="ECO:0000313" key="2">
    <source>
        <dbReference type="EMBL" id="TCS36480.1"/>
    </source>
</evidence>
<organism evidence="2 3">
    <name type="scientific">Paucimonas lemoignei</name>
    <name type="common">Pseudomonas lemoignei</name>
    <dbReference type="NCBI Taxonomy" id="29443"/>
    <lineage>
        <taxon>Bacteria</taxon>
        <taxon>Pseudomonadati</taxon>
        <taxon>Pseudomonadota</taxon>
        <taxon>Betaproteobacteria</taxon>
        <taxon>Burkholderiales</taxon>
        <taxon>Burkholderiaceae</taxon>
        <taxon>Paucimonas</taxon>
    </lineage>
</organism>
<comment type="caution">
    <text evidence="2">The sequence shown here is derived from an EMBL/GenBank/DDBJ whole genome shotgun (WGS) entry which is preliminary data.</text>
</comment>
<keyword evidence="1" id="KW-1133">Transmembrane helix</keyword>
<reference evidence="2 3" key="1">
    <citation type="submission" date="2019-03" db="EMBL/GenBank/DDBJ databases">
        <title>Genomic Encyclopedia of Type Strains, Phase IV (KMG-IV): sequencing the most valuable type-strain genomes for metagenomic binning, comparative biology and taxonomic classification.</title>
        <authorList>
            <person name="Goeker M."/>
        </authorList>
    </citation>
    <scope>NUCLEOTIDE SEQUENCE [LARGE SCALE GENOMIC DNA]</scope>
    <source>
        <strain evidence="2 3">DSM 7445</strain>
    </source>
</reference>
<protein>
    <submittedName>
        <fullName evidence="2">Type IV pilus assembly protein PilV</fullName>
    </submittedName>
</protein>